<feature type="region of interest" description="Disordered" evidence="2">
    <location>
        <begin position="167"/>
        <end position="268"/>
    </location>
</feature>
<evidence type="ECO:0000313" key="4">
    <source>
        <dbReference type="EMBL" id="QNN53454.1"/>
    </source>
</evidence>
<evidence type="ECO:0000256" key="1">
    <source>
        <dbReference type="SAM" id="Coils"/>
    </source>
</evidence>
<evidence type="ECO:0000256" key="3">
    <source>
        <dbReference type="SAM" id="Phobius"/>
    </source>
</evidence>
<organism evidence="4 5">
    <name type="scientific">Nocardioides mesophilus</name>
    <dbReference type="NCBI Taxonomy" id="433659"/>
    <lineage>
        <taxon>Bacteria</taxon>
        <taxon>Bacillati</taxon>
        <taxon>Actinomycetota</taxon>
        <taxon>Actinomycetes</taxon>
        <taxon>Propionibacteriales</taxon>
        <taxon>Nocardioidaceae</taxon>
        <taxon>Nocardioides</taxon>
    </lineage>
</organism>
<feature type="transmembrane region" description="Helical" evidence="3">
    <location>
        <begin position="38"/>
        <end position="55"/>
    </location>
</feature>
<protein>
    <submittedName>
        <fullName evidence="4">Uncharacterized protein</fullName>
    </submittedName>
</protein>
<gene>
    <name evidence="4" type="ORF">H9L09_03120</name>
</gene>
<feature type="compositionally biased region" description="Pro residues" evidence="2">
    <location>
        <begin position="192"/>
        <end position="202"/>
    </location>
</feature>
<dbReference type="AlphaFoldDB" id="A0A7G9RCX9"/>
<evidence type="ECO:0000313" key="5">
    <source>
        <dbReference type="Proteomes" id="UP000515947"/>
    </source>
</evidence>
<feature type="transmembrane region" description="Helical" evidence="3">
    <location>
        <begin position="12"/>
        <end position="32"/>
    </location>
</feature>
<feature type="compositionally biased region" description="Low complexity" evidence="2">
    <location>
        <begin position="220"/>
        <end position="262"/>
    </location>
</feature>
<name>A0A7G9RCX9_9ACTN</name>
<dbReference type="EMBL" id="CP060713">
    <property type="protein sequence ID" value="QNN53454.1"/>
    <property type="molecule type" value="Genomic_DNA"/>
</dbReference>
<keyword evidence="3" id="KW-0812">Transmembrane</keyword>
<keyword evidence="1" id="KW-0175">Coiled coil</keyword>
<feature type="compositionally biased region" description="Low complexity" evidence="2">
    <location>
        <begin position="203"/>
        <end position="212"/>
    </location>
</feature>
<keyword evidence="3" id="KW-0472">Membrane</keyword>
<sequence length="268" mass="27611">MTDEHHRIDINWVQASAGALAAVSSAVLLSTIGVAGTIIGAALGSVAATVGSSVYSHYLRVSRDRVAAAALARARVRRAQTHLGEAAADLAQDRPRAEDRLDAAEQQLQRAELTLEDTGDPDPRATWRETLRGLPWRRLLVAAAALFVTAMVIIVGFEIITGRAVSSYTGGTDSNGPRTSVPGLVGGDSRPEPSPSPTPSPTPSVSTERPTATPTPTPEATPSEAQTSPTPTPSLSASQSGVPSPTATSATPSAVPTPAATARFTPSR</sequence>
<evidence type="ECO:0000256" key="2">
    <source>
        <dbReference type="SAM" id="MobiDB-lite"/>
    </source>
</evidence>
<accession>A0A7G9RCX9</accession>
<dbReference type="KEGG" id="nmes:H9L09_03120"/>
<proteinExistence type="predicted"/>
<feature type="compositionally biased region" description="Polar residues" evidence="2">
    <location>
        <begin position="167"/>
        <end position="178"/>
    </location>
</feature>
<feature type="coiled-coil region" evidence="1">
    <location>
        <begin position="87"/>
        <end position="114"/>
    </location>
</feature>
<dbReference type="Proteomes" id="UP000515947">
    <property type="component" value="Chromosome"/>
</dbReference>
<keyword evidence="3" id="KW-1133">Transmembrane helix</keyword>
<keyword evidence="5" id="KW-1185">Reference proteome</keyword>
<reference evidence="4 5" key="1">
    <citation type="submission" date="2020-08" db="EMBL/GenBank/DDBJ databases">
        <title>Genome sequence of Nocardioides mesophilus KACC 16243T.</title>
        <authorList>
            <person name="Hyun D.-W."/>
            <person name="Bae J.-W."/>
        </authorList>
    </citation>
    <scope>NUCLEOTIDE SEQUENCE [LARGE SCALE GENOMIC DNA]</scope>
    <source>
        <strain evidence="4 5">KACC 16243</strain>
    </source>
</reference>
<dbReference type="RefSeq" id="WP_187579296.1">
    <property type="nucleotide sequence ID" value="NZ_CP060713.1"/>
</dbReference>
<feature type="transmembrane region" description="Helical" evidence="3">
    <location>
        <begin position="139"/>
        <end position="160"/>
    </location>
</feature>